<name>A0A3L6T8C2_PANMI</name>
<evidence type="ECO:0000259" key="2">
    <source>
        <dbReference type="Pfam" id="PF24523"/>
    </source>
</evidence>
<dbReference type="PANTHER" id="PTHR35828">
    <property type="entry name" value="OS08G0203800 PROTEIN-RELATED"/>
    <property type="match status" value="1"/>
</dbReference>
<evidence type="ECO:0000313" key="3">
    <source>
        <dbReference type="EMBL" id="RLN33096.1"/>
    </source>
</evidence>
<comment type="caution">
    <text evidence="3">The sequence shown here is derived from an EMBL/GenBank/DDBJ whole genome shotgun (WGS) entry which is preliminary data.</text>
</comment>
<dbReference type="InterPro" id="IPR056016">
    <property type="entry name" value="DUF7595"/>
</dbReference>
<dbReference type="EMBL" id="PQIB02000002">
    <property type="protein sequence ID" value="RLN33096.1"/>
    <property type="molecule type" value="Genomic_DNA"/>
</dbReference>
<dbReference type="OrthoDB" id="620691at2759"/>
<protein>
    <recommendedName>
        <fullName evidence="2">DUF7595 domain-containing protein</fullName>
    </recommendedName>
</protein>
<feature type="domain" description="DUF7595" evidence="2">
    <location>
        <begin position="144"/>
        <end position="396"/>
    </location>
</feature>
<dbReference type="PANTHER" id="PTHR35828:SF23">
    <property type="entry name" value="F-BOX DOMAIN-CONTAINING PROTEIN"/>
    <property type="match status" value="1"/>
</dbReference>
<feature type="region of interest" description="Disordered" evidence="1">
    <location>
        <begin position="1"/>
        <end position="27"/>
    </location>
</feature>
<dbReference type="Proteomes" id="UP000275267">
    <property type="component" value="Unassembled WGS sequence"/>
</dbReference>
<organism evidence="3 4">
    <name type="scientific">Panicum miliaceum</name>
    <name type="common">Proso millet</name>
    <name type="synonym">Broomcorn millet</name>
    <dbReference type="NCBI Taxonomy" id="4540"/>
    <lineage>
        <taxon>Eukaryota</taxon>
        <taxon>Viridiplantae</taxon>
        <taxon>Streptophyta</taxon>
        <taxon>Embryophyta</taxon>
        <taxon>Tracheophyta</taxon>
        <taxon>Spermatophyta</taxon>
        <taxon>Magnoliopsida</taxon>
        <taxon>Liliopsida</taxon>
        <taxon>Poales</taxon>
        <taxon>Poaceae</taxon>
        <taxon>PACMAD clade</taxon>
        <taxon>Panicoideae</taxon>
        <taxon>Panicodae</taxon>
        <taxon>Paniceae</taxon>
        <taxon>Panicinae</taxon>
        <taxon>Panicum</taxon>
        <taxon>Panicum sect. Panicum</taxon>
    </lineage>
</organism>
<dbReference type="InterPro" id="IPR036047">
    <property type="entry name" value="F-box-like_dom_sf"/>
</dbReference>
<reference evidence="4" key="1">
    <citation type="journal article" date="2019" name="Nat. Commun.">
        <title>The genome of broomcorn millet.</title>
        <authorList>
            <person name="Zou C."/>
            <person name="Miki D."/>
            <person name="Li D."/>
            <person name="Tang Q."/>
            <person name="Xiao L."/>
            <person name="Rajput S."/>
            <person name="Deng P."/>
            <person name="Jia W."/>
            <person name="Huang R."/>
            <person name="Zhang M."/>
            <person name="Sun Y."/>
            <person name="Hu J."/>
            <person name="Fu X."/>
            <person name="Schnable P.S."/>
            <person name="Li F."/>
            <person name="Zhang H."/>
            <person name="Feng B."/>
            <person name="Zhu X."/>
            <person name="Liu R."/>
            <person name="Schnable J.C."/>
            <person name="Zhu J.-K."/>
            <person name="Zhang H."/>
        </authorList>
    </citation>
    <scope>NUCLEOTIDE SEQUENCE [LARGE SCALE GENOMIC DNA]</scope>
</reference>
<evidence type="ECO:0000256" key="1">
    <source>
        <dbReference type="SAM" id="MobiDB-lite"/>
    </source>
</evidence>
<feature type="compositionally biased region" description="Low complexity" evidence="1">
    <location>
        <begin position="8"/>
        <end position="18"/>
    </location>
</feature>
<dbReference type="Pfam" id="PF24523">
    <property type="entry name" value="DUF7595"/>
    <property type="match status" value="1"/>
</dbReference>
<proteinExistence type="predicted"/>
<evidence type="ECO:0000313" key="4">
    <source>
        <dbReference type="Proteomes" id="UP000275267"/>
    </source>
</evidence>
<gene>
    <name evidence="3" type="ORF">C2845_PM03G15430</name>
</gene>
<accession>A0A3L6T8C2</accession>
<dbReference type="SUPFAM" id="SSF81383">
    <property type="entry name" value="F-box domain"/>
    <property type="match status" value="1"/>
</dbReference>
<keyword evidence="4" id="KW-1185">Reference proteome</keyword>
<dbReference type="AlphaFoldDB" id="A0A3L6T8C2"/>
<sequence>MAGGGGVPRPRAQAAARGGRWKKEKNKTAPSLPLDVVLEIAARSDPATLVRCAATSWGARRRVAEDPGFRRHLRLRHADRFVPSLLRGHLVVVYEHIIDFDYVAKVRVLDITTPDTTMSRPLTAGEGFPRLTPDNKAAWGHTLVAARDGLLLVRTTDSSSHRGELRVCDPATGRSRTLPAEPTWGWTSSSILGTAVTHLHILIAILFQIAEAELSIINLYADYPMIIHQEGVIVRYTEIRTPHLHGKYLLRRARPLVAGGVVHWLCVAKTRSYVLKLQMRTAQVAVSVMMLPESFPRPNHTTDYLLATSMAAGGELIVLVADSEKISSWVQTKPTAKWERRPQVVTYHEAMQQFRSTGSLGNFHAQLHWFAERSGLVLFSSDGYGDFWLDLRSMEIVRWFPGAPVLHGAGCLPCEMDLSSWVPTFRSTI</sequence>